<comment type="caution">
    <text evidence="1">The sequence shown here is derived from an EMBL/GenBank/DDBJ whole genome shotgun (WGS) entry which is preliminary data.</text>
</comment>
<dbReference type="EMBL" id="BARW01026215">
    <property type="protein sequence ID" value="GAJ15882.1"/>
    <property type="molecule type" value="Genomic_DNA"/>
</dbReference>
<reference evidence="1" key="1">
    <citation type="journal article" date="2014" name="Front. Microbiol.">
        <title>High frequency of phylogenetically diverse reductive dehalogenase-homologous genes in deep subseafloor sedimentary metagenomes.</title>
        <authorList>
            <person name="Kawai M."/>
            <person name="Futagami T."/>
            <person name="Toyoda A."/>
            <person name="Takaki Y."/>
            <person name="Nishi S."/>
            <person name="Hori S."/>
            <person name="Arai W."/>
            <person name="Tsubouchi T."/>
            <person name="Morono Y."/>
            <person name="Uchiyama I."/>
            <person name="Ito T."/>
            <person name="Fujiyama A."/>
            <person name="Inagaki F."/>
            <person name="Takami H."/>
        </authorList>
    </citation>
    <scope>NUCLEOTIDE SEQUENCE</scope>
    <source>
        <strain evidence="1">Expedition CK06-06</strain>
    </source>
</reference>
<dbReference type="Gene3D" id="3.30.565.10">
    <property type="entry name" value="Histidine kinase-like ATPase, C-terminal domain"/>
    <property type="match status" value="1"/>
</dbReference>
<name>X1VE17_9ZZZZ</name>
<evidence type="ECO:0000313" key="1">
    <source>
        <dbReference type="EMBL" id="GAJ15882.1"/>
    </source>
</evidence>
<evidence type="ECO:0008006" key="2">
    <source>
        <dbReference type="Google" id="ProtNLM"/>
    </source>
</evidence>
<accession>X1VE17</accession>
<dbReference type="SUPFAM" id="SSF55874">
    <property type="entry name" value="ATPase domain of HSP90 chaperone/DNA topoisomerase II/histidine kinase"/>
    <property type="match status" value="1"/>
</dbReference>
<gene>
    <name evidence="1" type="ORF">S12H4_42795</name>
</gene>
<feature type="non-terminal residue" evidence="1">
    <location>
        <position position="205"/>
    </location>
</feature>
<protein>
    <recommendedName>
        <fullName evidence="2">Histidine kinase/HSP90-like ATPase domain-containing protein</fullName>
    </recommendedName>
</protein>
<dbReference type="AlphaFoldDB" id="X1VE17"/>
<proteinExistence type="predicted"/>
<dbReference type="InterPro" id="IPR036890">
    <property type="entry name" value="HATPase_C_sf"/>
</dbReference>
<sequence length="205" mass="23343">MATPDVNVLAEIREICMDFTSPLEIFREAIQNSYDANAKRIWIAVEEQEIEGSKRVNITIEDDGDGIYKDKIHCFFDLGHSTKSDPKTGKKLSDTVGYKGHGTKIFYNSEGIILDTWYDSKYVKVEMNNPRAKLFSGEIPKYTDPTEVSKEDKNYLPKTHGEHGTRITIIGYQPNVTNPTAHLSHVTIKDHIQWFTRHGSVEPIL</sequence>
<dbReference type="Pfam" id="PF13589">
    <property type="entry name" value="HATPase_c_3"/>
    <property type="match status" value="1"/>
</dbReference>
<organism evidence="1">
    <name type="scientific">marine sediment metagenome</name>
    <dbReference type="NCBI Taxonomy" id="412755"/>
    <lineage>
        <taxon>unclassified sequences</taxon>
        <taxon>metagenomes</taxon>
        <taxon>ecological metagenomes</taxon>
    </lineage>
</organism>